<dbReference type="InterPro" id="IPR028976">
    <property type="entry name" value="CheC-like_sf"/>
</dbReference>
<reference evidence="4 5" key="1">
    <citation type="submission" date="2015-01" db="EMBL/GenBank/DDBJ databases">
        <title>Draft genome of Anoxybacillus thermarum strain AF/04.</title>
        <authorList>
            <person name="Poli A."/>
            <person name="Nicolaus B."/>
            <person name="Chan K.-G."/>
            <person name="Kahar U.M."/>
            <person name="Yaakob A.S."/>
            <person name="Chan C.S."/>
            <person name="Goh K.M."/>
        </authorList>
    </citation>
    <scope>NUCLEOTIDE SEQUENCE [LARGE SCALE GENOMIC DNA]</scope>
    <source>
        <strain evidence="4 5">AF/04</strain>
    </source>
</reference>
<evidence type="ECO:0000256" key="2">
    <source>
        <dbReference type="ARBA" id="ARBA00022801"/>
    </source>
</evidence>
<accession>A0A0D0R0I5</accession>
<keyword evidence="5" id="KW-1185">Reference proteome</keyword>
<feature type="domain" description="CheC-like protein" evidence="3">
    <location>
        <begin position="111"/>
        <end position="147"/>
    </location>
</feature>
<protein>
    <submittedName>
        <fullName evidence="4">CheY-P phosphatase CheC</fullName>
        <ecNumber evidence="4">3.-.-.-</ecNumber>
    </submittedName>
</protein>
<gene>
    <name evidence="4" type="ORF">LH47_00644</name>
</gene>
<dbReference type="PATRIC" id="fig|404937.3.peg.661"/>
<evidence type="ECO:0000313" key="5">
    <source>
        <dbReference type="Proteomes" id="UP000032102"/>
    </source>
</evidence>
<feature type="domain" description="CheC-like protein" evidence="3">
    <location>
        <begin position="11"/>
        <end position="45"/>
    </location>
</feature>
<comment type="caution">
    <text evidence="4">The sequence shown here is derived from an EMBL/GenBank/DDBJ whole genome shotgun (WGS) entry which is preliminary data.</text>
</comment>
<dbReference type="AlphaFoldDB" id="A0A0D0R0I5"/>
<evidence type="ECO:0000313" key="4">
    <source>
        <dbReference type="EMBL" id="KIQ95234.1"/>
    </source>
</evidence>
<dbReference type="InterPro" id="IPR007597">
    <property type="entry name" value="CheC"/>
</dbReference>
<dbReference type="Proteomes" id="UP000032102">
    <property type="component" value="Unassembled WGS sequence"/>
</dbReference>
<keyword evidence="2 4" id="KW-0378">Hydrolase</keyword>
<dbReference type="GO" id="GO:0016787">
    <property type="term" value="F:hydrolase activity"/>
    <property type="evidence" value="ECO:0007669"/>
    <property type="project" value="UniProtKB-KW"/>
</dbReference>
<proteinExistence type="predicted"/>
<dbReference type="CDD" id="cd17909">
    <property type="entry name" value="CheC_ClassI"/>
    <property type="match status" value="1"/>
</dbReference>
<dbReference type="GO" id="GO:0006935">
    <property type="term" value="P:chemotaxis"/>
    <property type="evidence" value="ECO:0007669"/>
    <property type="project" value="UniProtKB-KW"/>
</dbReference>
<organism evidence="4 5">
    <name type="scientific">Anoxybacillus thermarum</name>
    <dbReference type="NCBI Taxonomy" id="404937"/>
    <lineage>
        <taxon>Bacteria</taxon>
        <taxon>Bacillati</taxon>
        <taxon>Bacillota</taxon>
        <taxon>Bacilli</taxon>
        <taxon>Bacillales</taxon>
        <taxon>Anoxybacillaceae</taxon>
        <taxon>Anoxybacillus</taxon>
    </lineage>
</organism>
<evidence type="ECO:0000259" key="3">
    <source>
        <dbReference type="Pfam" id="PF04509"/>
    </source>
</evidence>
<dbReference type="RefSeq" id="WP_043964749.1">
    <property type="nucleotide sequence ID" value="NZ_JXTH01000008.1"/>
</dbReference>
<evidence type="ECO:0000256" key="1">
    <source>
        <dbReference type="ARBA" id="ARBA00022500"/>
    </source>
</evidence>
<dbReference type="Pfam" id="PF04509">
    <property type="entry name" value="CheC"/>
    <property type="match status" value="2"/>
</dbReference>
<keyword evidence="1" id="KW-0145">Chemotaxis</keyword>
<dbReference type="InterPro" id="IPR050992">
    <property type="entry name" value="CheZ_family_phosphatases"/>
</dbReference>
<dbReference type="SUPFAM" id="SSF103039">
    <property type="entry name" value="CheC-like"/>
    <property type="match status" value="1"/>
</dbReference>
<name>A0A0D0R0I5_9BACL</name>
<dbReference type="PANTHER" id="PTHR43693:SF1">
    <property type="entry name" value="PROTEIN PHOSPHATASE CHEZ"/>
    <property type="match status" value="1"/>
</dbReference>
<sequence length="211" mass="23406">MSYFERMDAVHMDILKEIGNIGAGHAATALSKLLNKKIEMTIPDVRIISFDEMMDIVGGADNVVAAVFLRIEGDAPGNMFFVLSIEQAERFIQQMIGDEQFKLEQDCSELSLSALQELGNILAGSYLSSLSDFTHLNLYPSVPALSIDMIGAILSYGLIEMSRVGDHVIVVDTAIHEEHQPDDRVKGHFFLLPDPESFHIIFRALGVEHDE</sequence>
<dbReference type="EC" id="3.-.-.-" evidence="4"/>
<dbReference type="EMBL" id="JXTH01000008">
    <property type="protein sequence ID" value="KIQ95234.1"/>
    <property type="molecule type" value="Genomic_DNA"/>
</dbReference>
<dbReference type="Gene3D" id="3.40.1550.10">
    <property type="entry name" value="CheC-like"/>
    <property type="match status" value="1"/>
</dbReference>
<dbReference type="PANTHER" id="PTHR43693">
    <property type="entry name" value="PROTEIN PHOSPHATASE CHEZ"/>
    <property type="match status" value="1"/>
</dbReference>